<dbReference type="Pfam" id="PF03732">
    <property type="entry name" value="Retrotrans_gag"/>
    <property type="match status" value="1"/>
</dbReference>
<evidence type="ECO:0000313" key="2">
    <source>
        <dbReference type="EMBL" id="GJT36350.1"/>
    </source>
</evidence>
<proteinExistence type="predicted"/>
<organism evidence="2 3">
    <name type="scientific">Tanacetum coccineum</name>
    <dbReference type="NCBI Taxonomy" id="301880"/>
    <lineage>
        <taxon>Eukaryota</taxon>
        <taxon>Viridiplantae</taxon>
        <taxon>Streptophyta</taxon>
        <taxon>Embryophyta</taxon>
        <taxon>Tracheophyta</taxon>
        <taxon>Spermatophyta</taxon>
        <taxon>Magnoliopsida</taxon>
        <taxon>eudicotyledons</taxon>
        <taxon>Gunneridae</taxon>
        <taxon>Pentapetalae</taxon>
        <taxon>asterids</taxon>
        <taxon>campanulids</taxon>
        <taxon>Asterales</taxon>
        <taxon>Asteraceae</taxon>
        <taxon>Asteroideae</taxon>
        <taxon>Anthemideae</taxon>
        <taxon>Anthemidinae</taxon>
        <taxon>Tanacetum</taxon>
    </lineage>
</organism>
<feature type="domain" description="Retrotransposon gag" evidence="1">
    <location>
        <begin position="266"/>
        <end position="346"/>
    </location>
</feature>
<keyword evidence="3" id="KW-1185">Reference proteome</keyword>
<evidence type="ECO:0000259" key="1">
    <source>
        <dbReference type="Pfam" id="PF03732"/>
    </source>
</evidence>
<sequence length="383" mass="43373">MSSPNHSISDIEDAFSSMNILNYTSASAGSNSFNSSENSTDNIIPPVFSSFYNNPCLKDVQAFYAKELPISSPDPITPPVILTPSPVLPPSLLFDPRYFFVPEELLPPKKQICSSSSSSTTLSNSSWNQTCDLVSPSSSVYTPTPPQIFEIGKCPIKMYLKHHEEQIEDILNYLEELSFHRIEKMEERRINGNELKTELKEIRTQIIKLQKKRMPPKRTSTSETPAITLDAIRQLIADLTTAVEAQTAAIAIFSRSRCAEENKVTFATGTLTDDALSWWNAHAQPMGIEQANQITWTELKRLLTNKYCPRTEIKKMEDEFYGLTVNGSDLKTYIRRFQELAFLCPNMVPIPRNLWKLSSGDCRKALKETLLLQNLRLWKKPPT</sequence>
<reference evidence="2" key="1">
    <citation type="journal article" date="2022" name="Int. J. Mol. Sci.">
        <title>Draft Genome of Tanacetum Coccineum: Genomic Comparison of Closely Related Tanacetum-Family Plants.</title>
        <authorList>
            <person name="Yamashiro T."/>
            <person name="Shiraishi A."/>
            <person name="Nakayama K."/>
            <person name="Satake H."/>
        </authorList>
    </citation>
    <scope>NUCLEOTIDE SEQUENCE</scope>
</reference>
<comment type="caution">
    <text evidence="2">The sequence shown here is derived from an EMBL/GenBank/DDBJ whole genome shotgun (WGS) entry which is preliminary data.</text>
</comment>
<reference evidence="2" key="2">
    <citation type="submission" date="2022-01" db="EMBL/GenBank/DDBJ databases">
        <authorList>
            <person name="Yamashiro T."/>
            <person name="Shiraishi A."/>
            <person name="Satake H."/>
            <person name="Nakayama K."/>
        </authorList>
    </citation>
    <scope>NUCLEOTIDE SEQUENCE</scope>
</reference>
<dbReference type="Proteomes" id="UP001151760">
    <property type="component" value="Unassembled WGS sequence"/>
</dbReference>
<dbReference type="GO" id="GO:0003964">
    <property type="term" value="F:RNA-directed DNA polymerase activity"/>
    <property type="evidence" value="ECO:0007669"/>
    <property type="project" value="UniProtKB-KW"/>
</dbReference>
<keyword evidence="2" id="KW-0808">Transferase</keyword>
<name>A0ABQ5DAQ4_9ASTR</name>
<evidence type="ECO:0000313" key="3">
    <source>
        <dbReference type="Proteomes" id="UP001151760"/>
    </source>
</evidence>
<gene>
    <name evidence="2" type="ORF">Tco_0926769</name>
</gene>
<protein>
    <submittedName>
        <fullName evidence="2">Reverse transcriptase domain-containing protein</fullName>
    </submittedName>
</protein>
<keyword evidence="2" id="KW-0695">RNA-directed DNA polymerase</keyword>
<accession>A0ABQ5DAQ4</accession>
<dbReference type="EMBL" id="BQNB010015129">
    <property type="protein sequence ID" value="GJT36350.1"/>
    <property type="molecule type" value="Genomic_DNA"/>
</dbReference>
<dbReference type="InterPro" id="IPR005162">
    <property type="entry name" value="Retrotrans_gag_dom"/>
</dbReference>
<keyword evidence="2" id="KW-0548">Nucleotidyltransferase</keyword>